<feature type="compositionally biased region" description="Pro residues" evidence="1">
    <location>
        <begin position="78"/>
        <end position="97"/>
    </location>
</feature>
<feature type="compositionally biased region" description="Pro residues" evidence="1">
    <location>
        <begin position="53"/>
        <end position="66"/>
    </location>
</feature>
<evidence type="ECO:0000256" key="1">
    <source>
        <dbReference type="SAM" id="MobiDB-lite"/>
    </source>
</evidence>
<sequence length="97" mass="10634">MGKLSEENPKTPQRKPKPTHRHPHARACPNTFYSTSPPQTKSTQPPQSHPETPKPPYPKPKPPISTPLPLTRANSLQPPSPPQIKPTQPPHPAVSPS</sequence>
<dbReference type="EMBL" id="MU004312">
    <property type="protein sequence ID" value="KAF2658774.1"/>
    <property type="molecule type" value="Genomic_DNA"/>
</dbReference>
<gene>
    <name evidence="2" type="ORF">K491DRAFT_246586</name>
</gene>
<dbReference type="PRINTS" id="PR01217">
    <property type="entry name" value="PRICHEXTENSN"/>
</dbReference>
<organism evidence="2 3">
    <name type="scientific">Lophiostoma macrostomum CBS 122681</name>
    <dbReference type="NCBI Taxonomy" id="1314788"/>
    <lineage>
        <taxon>Eukaryota</taxon>
        <taxon>Fungi</taxon>
        <taxon>Dikarya</taxon>
        <taxon>Ascomycota</taxon>
        <taxon>Pezizomycotina</taxon>
        <taxon>Dothideomycetes</taxon>
        <taxon>Pleosporomycetidae</taxon>
        <taxon>Pleosporales</taxon>
        <taxon>Lophiostomataceae</taxon>
        <taxon>Lophiostoma</taxon>
    </lineage>
</organism>
<keyword evidence="3" id="KW-1185">Reference proteome</keyword>
<feature type="compositionally biased region" description="Basic residues" evidence="1">
    <location>
        <begin position="12"/>
        <end position="25"/>
    </location>
</feature>
<proteinExistence type="predicted"/>
<evidence type="ECO:0000313" key="2">
    <source>
        <dbReference type="EMBL" id="KAF2658774.1"/>
    </source>
</evidence>
<feature type="compositionally biased region" description="Low complexity" evidence="1">
    <location>
        <begin position="34"/>
        <end position="46"/>
    </location>
</feature>
<reference evidence="2" key="1">
    <citation type="journal article" date="2020" name="Stud. Mycol.">
        <title>101 Dothideomycetes genomes: a test case for predicting lifestyles and emergence of pathogens.</title>
        <authorList>
            <person name="Haridas S."/>
            <person name="Albert R."/>
            <person name="Binder M."/>
            <person name="Bloem J."/>
            <person name="Labutti K."/>
            <person name="Salamov A."/>
            <person name="Andreopoulos B."/>
            <person name="Baker S."/>
            <person name="Barry K."/>
            <person name="Bills G."/>
            <person name="Bluhm B."/>
            <person name="Cannon C."/>
            <person name="Castanera R."/>
            <person name="Culley D."/>
            <person name="Daum C."/>
            <person name="Ezra D."/>
            <person name="Gonzalez J."/>
            <person name="Henrissat B."/>
            <person name="Kuo A."/>
            <person name="Liang C."/>
            <person name="Lipzen A."/>
            <person name="Lutzoni F."/>
            <person name="Magnuson J."/>
            <person name="Mondo S."/>
            <person name="Nolan M."/>
            <person name="Ohm R."/>
            <person name="Pangilinan J."/>
            <person name="Park H.-J."/>
            <person name="Ramirez L."/>
            <person name="Alfaro M."/>
            <person name="Sun H."/>
            <person name="Tritt A."/>
            <person name="Yoshinaga Y."/>
            <person name="Zwiers L.-H."/>
            <person name="Turgeon B."/>
            <person name="Goodwin S."/>
            <person name="Spatafora J."/>
            <person name="Crous P."/>
            <person name="Grigoriev I."/>
        </authorList>
    </citation>
    <scope>NUCLEOTIDE SEQUENCE</scope>
    <source>
        <strain evidence="2">CBS 122681</strain>
    </source>
</reference>
<protein>
    <submittedName>
        <fullName evidence="2">Uncharacterized protein</fullName>
    </submittedName>
</protein>
<evidence type="ECO:0000313" key="3">
    <source>
        <dbReference type="Proteomes" id="UP000799324"/>
    </source>
</evidence>
<dbReference type="AlphaFoldDB" id="A0A6A6TJJ9"/>
<feature type="region of interest" description="Disordered" evidence="1">
    <location>
        <begin position="1"/>
        <end position="97"/>
    </location>
</feature>
<dbReference type="Proteomes" id="UP000799324">
    <property type="component" value="Unassembled WGS sequence"/>
</dbReference>
<accession>A0A6A6TJJ9</accession>
<name>A0A6A6TJJ9_9PLEO</name>